<evidence type="ECO:0000313" key="3">
    <source>
        <dbReference type="Proteomes" id="UP000527355"/>
    </source>
</evidence>
<evidence type="ECO:0000256" key="1">
    <source>
        <dbReference type="SAM" id="MobiDB-lite"/>
    </source>
</evidence>
<evidence type="ECO:0000313" key="2">
    <source>
        <dbReference type="EMBL" id="KAF6387518.1"/>
    </source>
</evidence>
<dbReference type="EMBL" id="JABWUV010000001">
    <property type="protein sequence ID" value="KAF6387518.1"/>
    <property type="molecule type" value="Genomic_DNA"/>
</dbReference>
<organism evidence="2 3">
    <name type="scientific">Myotis myotis</name>
    <name type="common">Greater mouse-eared bat</name>
    <name type="synonym">Vespertilio myotis</name>
    <dbReference type="NCBI Taxonomy" id="51298"/>
    <lineage>
        <taxon>Eukaryota</taxon>
        <taxon>Metazoa</taxon>
        <taxon>Chordata</taxon>
        <taxon>Craniata</taxon>
        <taxon>Vertebrata</taxon>
        <taxon>Euteleostomi</taxon>
        <taxon>Mammalia</taxon>
        <taxon>Eutheria</taxon>
        <taxon>Laurasiatheria</taxon>
        <taxon>Chiroptera</taxon>
        <taxon>Yangochiroptera</taxon>
        <taxon>Vespertilionidae</taxon>
        <taxon>Myotis</taxon>
    </lineage>
</organism>
<dbReference type="Proteomes" id="UP000527355">
    <property type="component" value="Unassembled WGS sequence"/>
</dbReference>
<keyword evidence="3" id="KW-1185">Reference proteome</keyword>
<sequence length="128" mass="13974">MRHPAQPGLPRAESQPRPWSLGLPFSCPAPSPSSKTFGQSLLANIPKSPLPARCTRLGIRLCFRVRTRTPVPVRLVTSIPSPRAPSEGSAGIYPTQGPNQWLKPVYSLKYPCHSYPQRPSAAVLGKPR</sequence>
<comment type="caution">
    <text evidence="2">The sequence shown here is derived from an EMBL/GenBank/DDBJ whole genome shotgun (WGS) entry which is preliminary data.</text>
</comment>
<protein>
    <submittedName>
        <fullName evidence="2">Uncharacterized protein</fullName>
    </submittedName>
</protein>
<accession>A0A7J8AMC2</accession>
<proteinExistence type="predicted"/>
<gene>
    <name evidence="2" type="ORF">mMyoMyo1_008010</name>
</gene>
<dbReference type="AlphaFoldDB" id="A0A7J8AMC2"/>
<feature type="region of interest" description="Disordered" evidence="1">
    <location>
        <begin position="1"/>
        <end position="23"/>
    </location>
</feature>
<name>A0A7J8AMC2_MYOMY</name>
<reference evidence="2 3" key="1">
    <citation type="journal article" date="2020" name="Nature">
        <title>Six reference-quality genomes reveal evolution of bat adaptations.</title>
        <authorList>
            <person name="Jebb D."/>
            <person name="Huang Z."/>
            <person name="Pippel M."/>
            <person name="Hughes G.M."/>
            <person name="Lavrichenko K."/>
            <person name="Devanna P."/>
            <person name="Winkler S."/>
            <person name="Jermiin L.S."/>
            <person name="Skirmuntt E.C."/>
            <person name="Katzourakis A."/>
            <person name="Burkitt-Gray L."/>
            <person name="Ray D.A."/>
            <person name="Sullivan K.A.M."/>
            <person name="Roscito J.G."/>
            <person name="Kirilenko B.M."/>
            <person name="Davalos L.M."/>
            <person name="Corthals A.P."/>
            <person name="Power M.L."/>
            <person name="Jones G."/>
            <person name="Ransome R.D."/>
            <person name="Dechmann D.K.N."/>
            <person name="Locatelli A.G."/>
            <person name="Puechmaille S.J."/>
            <person name="Fedrigo O."/>
            <person name="Jarvis E.D."/>
            <person name="Hiller M."/>
            <person name="Vernes S.C."/>
            <person name="Myers E.W."/>
            <person name="Teeling E.C."/>
        </authorList>
    </citation>
    <scope>NUCLEOTIDE SEQUENCE [LARGE SCALE GENOMIC DNA]</scope>
    <source>
        <strain evidence="2">MMyoMyo1</strain>
        <tissue evidence="2">Flight muscle</tissue>
    </source>
</reference>